<reference evidence="2 3" key="1">
    <citation type="submission" date="2020-01" db="EMBL/GenBank/DDBJ databases">
        <title>Sphingomonas sp. C33 whole genome sequece.</title>
        <authorList>
            <person name="Park C."/>
        </authorList>
    </citation>
    <scope>NUCLEOTIDE SEQUENCE [LARGE SCALE GENOMIC DNA]</scope>
    <source>
        <strain evidence="2 3">C33</strain>
    </source>
</reference>
<feature type="chain" id="PRO_5030763899" evidence="1">
    <location>
        <begin position="27"/>
        <end position="227"/>
    </location>
</feature>
<keyword evidence="1" id="KW-0732">Signal</keyword>
<gene>
    <name evidence="2" type="ORF">GVO57_09995</name>
</gene>
<organism evidence="2 3">
    <name type="scientific">Sphingomonas changnyeongensis</name>
    <dbReference type="NCBI Taxonomy" id="2698679"/>
    <lineage>
        <taxon>Bacteria</taxon>
        <taxon>Pseudomonadati</taxon>
        <taxon>Pseudomonadota</taxon>
        <taxon>Alphaproteobacteria</taxon>
        <taxon>Sphingomonadales</taxon>
        <taxon>Sphingomonadaceae</taxon>
        <taxon>Sphingomonas</taxon>
    </lineage>
</organism>
<dbReference type="RefSeq" id="WP_160593018.1">
    <property type="nucleotide sequence ID" value="NZ_CP047895.1"/>
</dbReference>
<evidence type="ECO:0000313" key="3">
    <source>
        <dbReference type="Proteomes" id="UP000464468"/>
    </source>
</evidence>
<protein>
    <submittedName>
        <fullName evidence="2">DUF2490 domain-containing protein</fullName>
    </submittedName>
</protein>
<feature type="signal peptide" evidence="1">
    <location>
        <begin position="1"/>
        <end position="26"/>
    </location>
</feature>
<sequence>MTGRSIRTGAKLLASALLLAAAPARAADDVAQVWYATLATGPIAGKTLIWLEGQARIGEAPQRQRQFILRPAIGRQIGRTTQIHAGYAYVPTGTAARLRDEHRFWQQIAFRIVRTDRIQLLGRSRIEQRLFSGEDMSWRLRQQIRANLPLGGKDGVSLVLWSEGFFNLNAPAPRFRTGIDRWRNQIGLNIPVTRSISFEPGYLNQYVRRRGEDAMDHIFWSQLVIRL</sequence>
<dbReference type="InterPro" id="IPR019619">
    <property type="entry name" value="DUF2490"/>
</dbReference>
<proteinExistence type="predicted"/>
<keyword evidence="3" id="KW-1185">Reference proteome</keyword>
<evidence type="ECO:0000313" key="2">
    <source>
        <dbReference type="EMBL" id="QHL91088.1"/>
    </source>
</evidence>
<dbReference type="KEGG" id="schy:GVO57_09995"/>
<dbReference type="Proteomes" id="UP000464468">
    <property type="component" value="Chromosome"/>
</dbReference>
<dbReference type="Pfam" id="PF10677">
    <property type="entry name" value="DUF2490"/>
    <property type="match status" value="1"/>
</dbReference>
<evidence type="ECO:0000256" key="1">
    <source>
        <dbReference type="SAM" id="SignalP"/>
    </source>
</evidence>
<dbReference type="AlphaFoldDB" id="A0A7Z2NWE9"/>
<accession>A0A7Z2NWE9</accession>
<dbReference type="EMBL" id="CP047895">
    <property type="protein sequence ID" value="QHL91088.1"/>
    <property type="molecule type" value="Genomic_DNA"/>
</dbReference>
<name>A0A7Z2NWE9_9SPHN</name>